<keyword evidence="10 17" id="KW-0862">Zinc</keyword>
<dbReference type="PANTHER" id="PTHR42891">
    <property type="entry name" value="D-GLYCERO-BETA-D-MANNO-HEPTOSE-1,7-BISPHOSPHATE 7-PHOSPHATASE"/>
    <property type="match status" value="1"/>
</dbReference>
<reference evidence="18 19" key="1">
    <citation type="submission" date="2012-09" db="EMBL/GenBank/DDBJ databases">
        <title>The Genome Sequence of Massilia timonae CCUG 45783.</title>
        <authorList>
            <consortium name="The Broad Institute Genome Sequencing Platform"/>
            <person name="Earl A."/>
            <person name="Ward D."/>
            <person name="Feldgarden M."/>
            <person name="Gevers D."/>
            <person name="Huys G."/>
            <person name="Walker B."/>
            <person name="Young S.K."/>
            <person name="Zeng Q."/>
            <person name="Gargeya S."/>
            <person name="Fitzgerald M."/>
            <person name="Haas B."/>
            <person name="Abouelleil A."/>
            <person name="Alvarado L."/>
            <person name="Arachchi H.M."/>
            <person name="Berlin A.M."/>
            <person name="Chapman S.B."/>
            <person name="Goldberg J."/>
            <person name="Griggs A."/>
            <person name="Gujja S."/>
            <person name="Hansen M."/>
            <person name="Howarth C."/>
            <person name="Imamovic A."/>
            <person name="Larimer J."/>
            <person name="McCowen C."/>
            <person name="Montmayeur A."/>
            <person name="Murphy C."/>
            <person name="Neiman D."/>
            <person name="Pearson M."/>
            <person name="Priest M."/>
            <person name="Roberts A."/>
            <person name="Saif S."/>
            <person name="Shea T."/>
            <person name="Sisk P."/>
            <person name="Sykes S."/>
            <person name="Wortman J."/>
            <person name="Nusbaum C."/>
            <person name="Birren B."/>
        </authorList>
    </citation>
    <scope>NUCLEOTIDE SEQUENCE [LARGE SCALE GENOMIC DNA]</scope>
    <source>
        <strain evidence="18 19">CCUG 45783</strain>
    </source>
</reference>
<feature type="binding site" evidence="17">
    <location>
        <position position="100"/>
    </location>
    <ligand>
        <name>Zn(2+)</name>
        <dbReference type="ChEBI" id="CHEBI:29105"/>
    </ligand>
</feature>
<evidence type="ECO:0000256" key="10">
    <source>
        <dbReference type="ARBA" id="ARBA00022833"/>
    </source>
</evidence>
<dbReference type="GO" id="GO:0005737">
    <property type="term" value="C:cytoplasm"/>
    <property type="evidence" value="ECO:0007669"/>
    <property type="project" value="UniProtKB-SubCell"/>
</dbReference>
<dbReference type="PANTHER" id="PTHR42891:SF1">
    <property type="entry name" value="D-GLYCERO-BETA-D-MANNO-HEPTOSE-1,7-BISPHOSPHATE 7-PHOSPHATASE"/>
    <property type="match status" value="1"/>
</dbReference>
<proteinExistence type="inferred from homology"/>
<dbReference type="eggNOG" id="COG0241">
    <property type="taxonomic scope" value="Bacteria"/>
</dbReference>
<comment type="cofactor">
    <cofactor evidence="3 17">
        <name>Zn(2+)</name>
        <dbReference type="ChEBI" id="CHEBI:29105"/>
    </cofactor>
</comment>
<protein>
    <recommendedName>
        <fullName evidence="14">D,D-heptose 1,7-bisphosphate phosphatase</fullName>
        <ecNumber evidence="14">3.1.3.-</ecNumber>
    </recommendedName>
</protein>
<keyword evidence="7 14" id="KW-0963">Cytoplasm</keyword>
<organism evidence="18 19">
    <name type="scientific">Massilia timonae CCUG 45783</name>
    <dbReference type="NCBI Taxonomy" id="883126"/>
    <lineage>
        <taxon>Bacteria</taxon>
        <taxon>Pseudomonadati</taxon>
        <taxon>Pseudomonadota</taxon>
        <taxon>Betaproteobacteria</taxon>
        <taxon>Burkholderiales</taxon>
        <taxon>Oxalobacteraceae</taxon>
        <taxon>Telluria group</taxon>
        <taxon>Massilia</taxon>
    </lineage>
</organism>
<feature type="active site" description="Nucleophile" evidence="15">
    <location>
        <position position="18"/>
    </location>
</feature>
<evidence type="ECO:0000256" key="7">
    <source>
        <dbReference type="ARBA" id="ARBA00022490"/>
    </source>
</evidence>
<evidence type="ECO:0000256" key="11">
    <source>
        <dbReference type="ARBA" id="ARBA00022842"/>
    </source>
</evidence>
<feature type="site" description="Stabilizes the phosphoryl group" evidence="16">
    <location>
        <position position="111"/>
    </location>
</feature>
<feature type="site" description="Stabilizes the phosphoryl group" evidence="16">
    <location>
        <position position="112"/>
    </location>
</feature>
<dbReference type="STRING" id="47229.LO55_2110"/>
<evidence type="ECO:0000256" key="17">
    <source>
        <dbReference type="PIRSR" id="PIRSR004682-4"/>
    </source>
</evidence>
<dbReference type="GO" id="GO:0046872">
    <property type="term" value="F:metal ion binding"/>
    <property type="evidence" value="ECO:0007669"/>
    <property type="project" value="UniProtKB-KW"/>
</dbReference>
<dbReference type="CDD" id="cd07503">
    <property type="entry name" value="HAD_HisB-N"/>
    <property type="match status" value="1"/>
</dbReference>
<comment type="similarity">
    <text evidence="13 14">Belongs to the gmhB family.</text>
</comment>
<keyword evidence="9 14" id="KW-0378">Hydrolase</keyword>
<feature type="binding site" evidence="17">
    <location>
        <position position="18"/>
    </location>
    <ligand>
        <name>Mg(2+)</name>
        <dbReference type="ChEBI" id="CHEBI:18420"/>
    </ligand>
</feature>
<evidence type="ECO:0000313" key="19">
    <source>
        <dbReference type="Proteomes" id="UP000009874"/>
    </source>
</evidence>
<dbReference type="Proteomes" id="UP000009874">
    <property type="component" value="Unassembled WGS sequence"/>
</dbReference>
<dbReference type="NCBIfam" id="TIGR01662">
    <property type="entry name" value="HAD-SF-IIIA"/>
    <property type="match status" value="1"/>
</dbReference>
<evidence type="ECO:0000256" key="2">
    <source>
        <dbReference type="ARBA" id="ARBA00001946"/>
    </source>
</evidence>
<comment type="cofactor">
    <cofactor evidence="2 17">
        <name>Mg(2+)</name>
        <dbReference type="ChEBI" id="CHEBI:18420"/>
    </cofactor>
</comment>
<dbReference type="HOGENOM" id="CLU_085077_2_0_4"/>
<comment type="caution">
    <text evidence="18">The sequence shown here is derived from an EMBL/GenBank/DDBJ whole genome shotgun (WGS) entry which is preliminary data.</text>
</comment>
<gene>
    <name evidence="18" type="ORF">HMPREF9710_01514</name>
</gene>
<dbReference type="PIRSF" id="PIRSF004682">
    <property type="entry name" value="GmhB"/>
    <property type="match status" value="1"/>
</dbReference>
<feature type="binding site" evidence="17">
    <location>
        <position position="108"/>
    </location>
    <ligand>
        <name>Zn(2+)</name>
        <dbReference type="ChEBI" id="CHEBI:29105"/>
    </ligand>
</feature>
<dbReference type="GO" id="GO:0034200">
    <property type="term" value="F:D-glycero-beta-D-manno-heptose 1,7-bisphosphate 7-phosphatase activity"/>
    <property type="evidence" value="ECO:0007669"/>
    <property type="project" value="UniProtKB-EC"/>
</dbReference>
<dbReference type="EC" id="3.1.3.-" evidence="14"/>
<evidence type="ECO:0000256" key="13">
    <source>
        <dbReference type="ARBA" id="ARBA00061616"/>
    </source>
</evidence>
<dbReference type="EMBL" id="AGZI01000017">
    <property type="protein sequence ID" value="EKU83116.1"/>
    <property type="molecule type" value="Genomic_DNA"/>
</dbReference>
<evidence type="ECO:0000256" key="4">
    <source>
        <dbReference type="ARBA" id="ARBA00004496"/>
    </source>
</evidence>
<evidence type="ECO:0000256" key="9">
    <source>
        <dbReference type="ARBA" id="ARBA00022801"/>
    </source>
</evidence>
<feature type="binding site" evidence="17">
    <location>
        <position position="137"/>
    </location>
    <ligand>
        <name>Mg(2+)</name>
        <dbReference type="ChEBI" id="CHEBI:18420"/>
    </ligand>
</feature>
<keyword evidence="19" id="KW-1185">Reference proteome</keyword>
<name>K9DIK4_9BURK</name>
<evidence type="ECO:0000256" key="12">
    <source>
        <dbReference type="ARBA" id="ARBA00023277"/>
    </source>
</evidence>
<feature type="binding site" evidence="17">
    <location>
        <position position="102"/>
    </location>
    <ligand>
        <name>Zn(2+)</name>
        <dbReference type="ChEBI" id="CHEBI:29105"/>
    </ligand>
</feature>
<dbReference type="NCBIfam" id="TIGR01656">
    <property type="entry name" value="Histidinol-ppas"/>
    <property type="match status" value="1"/>
</dbReference>
<dbReference type="NCBIfam" id="NF006506">
    <property type="entry name" value="PRK08942.1"/>
    <property type="match status" value="1"/>
</dbReference>
<dbReference type="Pfam" id="PF13242">
    <property type="entry name" value="Hydrolase_like"/>
    <property type="match status" value="1"/>
</dbReference>
<evidence type="ECO:0000256" key="15">
    <source>
        <dbReference type="PIRSR" id="PIRSR004682-1"/>
    </source>
</evidence>
<dbReference type="InterPro" id="IPR006549">
    <property type="entry name" value="HAD-SF_hydro_IIIA"/>
</dbReference>
<evidence type="ECO:0000256" key="1">
    <source>
        <dbReference type="ARBA" id="ARBA00001226"/>
    </source>
</evidence>
<dbReference type="GO" id="GO:0005975">
    <property type="term" value="P:carbohydrate metabolic process"/>
    <property type="evidence" value="ECO:0007669"/>
    <property type="project" value="InterPro"/>
</dbReference>
<dbReference type="InterPro" id="IPR004446">
    <property type="entry name" value="Heptose_bisP_phosphatase"/>
</dbReference>
<comment type="subunit">
    <text evidence="6">Monomer.</text>
</comment>
<dbReference type="InterPro" id="IPR006543">
    <property type="entry name" value="Histidinol-phos"/>
</dbReference>
<evidence type="ECO:0000313" key="18">
    <source>
        <dbReference type="EMBL" id="EKU83116.1"/>
    </source>
</evidence>
<dbReference type="AlphaFoldDB" id="K9DIK4"/>
<feature type="binding site" evidence="17">
    <location>
        <position position="20"/>
    </location>
    <ligand>
        <name>Mg(2+)</name>
        <dbReference type="ChEBI" id="CHEBI:18420"/>
    </ligand>
</feature>
<dbReference type="SUPFAM" id="SSF56784">
    <property type="entry name" value="HAD-like"/>
    <property type="match status" value="1"/>
</dbReference>
<dbReference type="Gene3D" id="3.40.50.1000">
    <property type="entry name" value="HAD superfamily/HAD-like"/>
    <property type="match status" value="1"/>
</dbReference>
<dbReference type="FunFam" id="3.40.50.1000:FF:000168">
    <property type="entry name" value="D,D-heptose 1,7-bisphosphate phosphatase"/>
    <property type="match status" value="1"/>
</dbReference>
<keyword evidence="12 14" id="KW-0119">Carbohydrate metabolism</keyword>
<feature type="active site" description="Proton donor" evidence="15">
    <location>
        <position position="20"/>
    </location>
</feature>
<keyword evidence="11 17" id="KW-0460">Magnesium</keyword>
<dbReference type="InterPro" id="IPR023214">
    <property type="entry name" value="HAD_sf"/>
</dbReference>
<sequence>MGKERDKEERAMKLIILDRDGVINHDSPDFIKSPAEWIPIPGSLEAIARLNQAGYRVVVATNQSGIARGLFDIATLNAIHAKLHAAAQLVGADIDAIFFCPHAAIDGCDCRKPKSGMFEEIGKRFKVNLKGVPTVGDSLRDLQAGFNRGCTPYLVLTGKGETTQATGGLPPGTQVFPDLAAMVTAFLKPGSPSSAASGTTGAQPA</sequence>
<dbReference type="InterPro" id="IPR036412">
    <property type="entry name" value="HAD-like_sf"/>
</dbReference>
<evidence type="ECO:0000256" key="8">
    <source>
        <dbReference type="ARBA" id="ARBA00022723"/>
    </source>
</evidence>
<accession>K9DIK4</accession>
<evidence type="ECO:0000256" key="5">
    <source>
        <dbReference type="ARBA" id="ARBA00004708"/>
    </source>
</evidence>
<comment type="subcellular location">
    <subcellularLocation>
        <location evidence="4 14">Cytoplasm</location>
    </subcellularLocation>
</comment>
<evidence type="ECO:0000256" key="3">
    <source>
        <dbReference type="ARBA" id="ARBA00001947"/>
    </source>
</evidence>
<feature type="binding site" evidence="17">
    <location>
        <position position="110"/>
    </location>
    <ligand>
        <name>Zn(2+)</name>
        <dbReference type="ChEBI" id="CHEBI:29105"/>
    </ligand>
</feature>
<dbReference type="PATRIC" id="fig|883126.3.peg.1532"/>
<comment type="pathway">
    <text evidence="5">Nucleotide-sugar biosynthesis; ADP-L-glycero-beta-D-manno-heptose biosynthesis; ADP-L-glycero-beta-D-manno-heptose from D-glycero-beta-D-manno-heptose 7-phosphate: step 2/4.</text>
</comment>
<keyword evidence="8 17" id="KW-0479">Metal-binding</keyword>
<evidence type="ECO:0000256" key="16">
    <source>
        <dbReference type="PIRSR" id="PIRSR004682-3"/>
    </source>
</evidence>
<evidence type="ECO:0000256" key="14">
    <source>
        <dbReference type="PIRNR" id="PIRNR004682"/>
    </source>
</evidence>
<feature type="site" description="Stabilizes the phosphoryl group" evidence="16">
    <location>
        <position position="61"/>
    </location>
</feature>
<comment type="catalytic activity">
    <reaction evidence="1">
        <text>D-glycero-beta-D-manno-heptose 1,7-bisphosphate + H2O = D-glycero-beta-D-manno-heptose 1-phosphate + phosphate</text>
        <dbReference type="Rhea" id="RHEA:28518"/>
        <dbReference type="ChEBI" id="CHEBI:15377"/>
        <dbReference type="ChEBI" id="CHEBI:43474"/>
        <dbReference type="ChEBI" id="CHEBI:60208"/>
        <dbReference type="ChEBI" id="CHEBI:61593"/>
        <dbReference type="EC" id="3.1.3.82"/>
    </reaction>
</comment>
<evidence type="ECO:0000256" key="6">
    <source>
        <dbReference type="ARBA" id="ARBA00011245"/>
    </source>
</evidence>